<comment type="similarity">
    <text evidence="1 3">Belongs to the bacterial histone-like protein family.</text>
</comment>
<dbReference type="GO" id="GO:0003677">
    <property type="term" value="F:DNA binding"/>
    <property type="evidence" value="ECO:0007669"/>
    <property type="project" value="UniProtKB-KW"/>
</dbReference>
<sequence>MNDKTTLQDLIGLLAQRHQMETTDAEVFVKTVLSLIEEALEKDKYIKIKGLGTFKLIEIEERESVDINTGERIRIQSHSRISFLPDSSLRELVNKPFSHFETVVLNENTHFDDLEEVSSIEKEETEENEEQEFVSEVEPAEQSQDLTVVETQENKVSKDVPLVKETEERENIAEHKEETQLNLEEDKKTRLPWCMIASVLLAGVILGGGIIWGLLSGRRYIPEAYLSSLVKEQEAIPLSNLSCKDSSAVLKQVSTESVVDTLKVEQLIPKKDTLKQSSERNKVSAESTAKGQVVGAKSSKQTAESLSDTVEYVISGTKFTYTIGEGETLVRVALKFYGNKKLWPYLVKHNANIIKDPNNVPAGLIINIPELTPRK</sequence>
<reference evidence="6" key="1">
    <citation type="submission" date="2022-12" db="EMBL/GenBank/DDBJ databases">
        <title>Phocaeicola acetigenes sp. nov., isolated feces from a healthy human.</title>
        <authorList>
            <person name="Do H."/>
            <person name="Ha Y.B."/>
            <person name="Kim J.-S."/>
            <person name="Suh M.K."/>
            <person name="Kim H.S."/>
            <person name="Lee J.-S."/>
        </authorList>
    </citation>
    <scope>NUCLEOTIDE SEQUENCE</scope>
    <source>
        <strain evidence="6">KGMB11183</strain>
    </source>
</reference>
<evidence type="ECO:0000313" key="7">
    <source>
        <dbReference type="Proteomes" id="UP001141933"/>
    </source>
</evidence>
<evidence type="ECO:0000259" key="5">
    <source>
        <dbReference type="PROSITE" id="PS51782"/>
    </source>
</evidence>
<comment type="caution">
    <text evidence="6">The sequence shown here is derived from an EMBL/GenBank/DDBJ whole genome shotgun (WGS) entry which is preliminary data.</text>
</comment>
<dbReference type="InterPro" id="IPR018392">
    <property type="entry name" value="LysM"/>
</dbReference>
<dbReference type="InterPro" id="IPR010992">
    <property type="entry name" value="IHF-like_DNA-bd_dom_sf"/>
</dbReference>
<evidence type="ECO:0000256" key="2">
    <source>
        <dbReference type="ARBA" id="ARBA00023125"/>
    </source>
</evidence>
<keyword evidence="4" id="KW-0812">Transmembrane</keyword>
<dbReference type="InterPro" id="IPR036779">
    <property type="entry name" value="LysM_dom_sf"/>
</dbReference>
<feature type="transmembrane region" description="Helical" evidence="4">
    <location>
        <begin position="193"/>
        <end position="215"/>
    </location>
</feature>
<dbReference type="PANTHER" id="PTHR33175:SF2">
    <property type="entry name" value="INTEGRATION HOST FACTOR SUBUNIT ALPHA"/>
    <property type="match status" value="1"/>
</dbReference>
<dbReference type="Proteomes" id="UP001141933">
    <property type="component" value="Unassembled WGS sequence"/>
</dbReference>
<dbReference type="InterPro" id="IPR000119">
    <property type="entry name" value="Hist_DNA-bd"/>
</dbReference>
<protein>
    <submittedName>
        <fullName evidence="6">HU family DNA-binding protein</fullName>
    </submittedName>
</protein>
<name>A0ABT4PEC6_9BACT</name>
<evidence type="ECO:0000256" key="3">
    <source>
        <dbReference type="RuleBase" id="RU003939"/>
    </source>
</evidence>
<organism evidence="6 7">
    <name type="scientific">Phocaeicola acetigenes</name>
    <dbReference type="NCBI Taxonomy" id="3016083"/>
    <lineage>
        <taxon>Bacteria</taxon>
        <taxon>Pseudomonadati</taxon>
        <taxon>Bacteroidota</taxon>
        <taxon>Bacteroidia</taxon>
        <taxon>Bacteroidales</taxon>
        <taxon>Bacteroidaceae</taxon>
        <taxon>Phocaeicola</taxon>
    </lineage>
</organism>
<evidence type="ECO:0000313" key="6">
    <source>
        <dbReference type="EMBL" id="MCZ8371399.1"/>
    </source>
</evidence>
<keyword evidence="4" id="KW-1133">Transmembrane helix</keyword>
<keyword evidence="4" id="KW-0472">Membrane</keyword>
<dbReference type="Pfam" id="PF00216">
    <property type="entry name" value="Bac_DNA_binding"/>
    <property type="match status" value="1"/>
</dbReference>
<proteinExistence type="inferred from homology"/>
<dbReference type="SUPFAM" id="SSF47729">
    <property type="entry name" value="IHF-like DNA-binding proteins"/>
    <property type="match status" value="1"/>
</dbReference>
<dbReference type="SMART" id="SM00411">
    <property type="entry name" value="BHL"/>
    <property type="match status" value="1"/>
</dbReference>
<dbReference type="PROSITE" id="PS51782">
    <property type="entry name" value="LYSM"/>
    <property type="match status" value="1"/>
</dbReference>
<keyword evidence="2 6" id="KW-0238">DNA-binding</keyword>
<gene>
    <name evidence="6" type="ORF">O6P32_01595</name>
</gene>
<dbReference type="Gene3D" id="3.10.350.10">
    <property type="entry name" value="LysM domain"/>
    <property type="match status" value="1"/>
</dbReference>
<evidence type="ECO:0000256" key="1">
    <source>
        <dbReference type="ARBA" id="ARBA00010529"/>
    </source>
</evidence>
<dbReference type="CDD" id="cd00118">
    <property type="entry name" value="LysM"/>
    <property type="match status" value="1"/>
</dbReference>
<evidence type="ECO:0000256" key="4">
    <source>
        <dbReference type="SAM" id="Phobius"/>
    </source>
</evidence>
<keyword evidence="7" id="KW-1185">Reference proteome</keyword>
<accession>A0ABT4PEC6</accession>
<dbReference type="PANTHER" id="PTHR33175">
    <property type="entry name" value="DNA-BINDING PROTEIN HU"/>
    <property type="match status" value="1"/>
</dbReference>
<dbReference type="RefSeq" id="WP_269876421.1">
    <property type="nucleotide sequence ID" value="NZ_JAPZVM010000001.1"/>
</dbReference>
<dbReference type="Gene3D" id="4.10.520.10">
    <property type="entry name" value="IHF-like DNA-binding proteins"/>
    <property type="match status" value="1"/>
</dbReference>
<feature type="domain" description="LysM" evidence="5">
    <location>
        <begin position="319"/>
        <end position="368"/>
    </location>
</feature>
<dbReference type="EMBL" id="JAPZVM010000001">
    <property type="protein sequence ID" value="MCZ8371399.1"/>
    <property type="molecule type" value="Genomic_DNA"/>
</dbReference>